<dbReference type="Proteomes" id="UP001517367">
    <property type="component" value="Unassembled WGS sequence"/>
</dbReference>
<dbReference type="Pfam" id="PF12728">
    <property type="entry name" value="HTH_17"/>
    <property type="match status" value="1"/>
</dbReference>
<feature type="domain" description="Helix-turn-helix" evidence="1">
    <location>
        <begin position="35"/>
        <end position="82"/>
    </location>
</feature>
<sequence length="89" mass="10309">MKNELFKYLDAILKLQQQLIEVLVGNIKIAEYDDWLDNTDVKLLLKISDRTLYRLRSSGQLPAKKVGGKWYYPRKYVNSMINDAASANT</sequence>
<dbReference type="PANTHER" id="PTHR34585:SF22">
    <property type="entry name" value="HELIX-TURN-HELIX DOMAIN-CONTAINING PROTEIN"/>
    <property type="match status" value="1"/>
</dbReference>
<name>A0ABW9JL54_9SPHI</name>
<dbReference type="InterPro" id="IPR009061">
    <property type="entry name" value="DNA-bd_dom_put_sf"/>
</dbReference>
<accession>A0ABW9JL54</accession>
<gene>
    <name evidence="2" type="ORF">E5L68_017225</name>
</gene>
<evidence type="ECO:0000259" key="1">
    <source>
        <dbReference type="Pfam" id="PF12728"/>
    </source>
</evidence>
<organism evidence="2 3">
    <name type="scientific">Pedobacter helvus</name>
    <dbReference type="NCBI Taxonomy" id="2563444"/>
    <lineage>
        <taxon>Bacteria</taxon>
        <taxon>Pseudomonadati</taxon>
        <taxon>Bacteroidota</taxon>
        <taxon>Sphingobacteriia</taxon>
        <taxon>Sphingobacteriales</taxon>
        <taxon>Sphingobacteriaceae</taxon>
        <taxon>Pedobacter</taxon>
    </lineage>
</organism>
<proteinExistence type="predicted"/>
<dbReference type="PANTHER" id="PTHR34585">
    <property type="match status" value="1"/>
</dbReference>
<dbReference type="EMBL" id="SRMP02000045">
    <property type="protein sequence ID" value="MFN0293137.1"/>
    <property type="molecule type" value="Genomic_DNA"/>
</dbReference>
<evidence type="ECO:0000313" key="2">
    <source>
        <dbReference type="EMBL" id="MFN0293137.1"/>
    </source>
</evidence>
<comment type="caution">
    <text evidence="2">The sequence shown here is derived from an EMBL/GenBank/DDBJ whole genome shotgun (WGS) entry which is preliminary data.</text>
</comment>
<keyword evidence="3" id="KW-1185">Reference proteome</keyword>
<protein>
    <submittedName>
        <fullName evidence="2">Helix-turn-helix domain-containing protein</fullName>
    </submittedName>
</protein>
<dbReference type="RefSeq" id="WP_138728826.1">
    <property type="nucleotide sequence ID" value="NZ_SRMP02000045.1"/>
</dbReference>
<dbReference type="InterPro" id="IPR041657">
    <property type="entry name" value="HTH_17"/>
</dbReference>
<evidence type="ECO:0000313" key="3">
    <source>
        <dbReference type="Proteomes" id="UP001517367"/>
    </source>
</evidence>
<dbReference type="SUPFAM" id="SSF46955">
    <property type="entry name" value="Putative DNA-binding domain"/>
    <property type="match status" value="1"/>
</dbReference>
<reference evidence="2 3" key="1">
    <citation type="submission" date="2024-12" db="EMBL/GenBank/DDBJ databases">
        <authorList>
            <person name="Hu S."/>
        </authorList>
    </citation>
    <scope>NUCLEOTIDE SEQUENCE [LARGE SCALE GENOMIC DNA]</scope>
    <source>
        <strain evidence="2 3">P-25</strain>
    </source>
</reference>